<dbReference type="eggNOG" id="COG2865">
    <property type="taxonomic scope" value="Bacteria"/>
</dbReference>
<dbReference type="Pfam" id="PF04326">
    <property type="entry name" value="SLFN_AlbA_2"/>
    <property type="match status" value="1"/>
</dbReference>
<dbReference type="PATRIC" id="fig|926562.3.peg.548"/>
<dbReference type="PANTHER" id="PTHR30595:SF6">
    <property type="entry name" value="SCHLAFEN ALBA-2 DOMAIN-CONTAINING PROTEIN"/>
    <property type="match status" value="1"/>
</dbReference>
<gene>
    <name evidence="2" type="ordered locus">Oweho_0534</name>
</gene>
<dbReference type="KEGG" id="oho:Oweho_0534"/>
<protein>
    <submittedName>
        <fullName evidence="2">Putative transcriptional regulator with HTH domain</fullName>
    </submittedName>
</protein>
<name>G8QZV6_OWEHD</name>
<sequence>MDLVKRIVEVIKKCLNLNLDNYQFEGMWTLKKINQYISDGIEENIHLDYKGAASLDKKGEKKKEISKDVSAFTNSDGGVIIYGVKEYDEAEKRHLPEKIDAVNGNEFSKEWLEQIINSNISPRITGIKITPVQTSKPEANQVVFVVEIPKGTTAHQASDKRYYKRFNFESIPMDDWEIKDIINRQNRTDIKIDFVPRIPKEFLKRRLESGIEFNINFEVRAFNKGTLISKYLDIFIYGDQDTAKYFSSHPLQTPDYQVHFSNEEKREIEVGDNKFVIGTDRLPILPNVIRSIGHIELSSLFIIEDCSFKIQVSTEDGTYMKKVTRSDLVR</sequence>
<keyword evidence="3" id="KW-1185">Reference proteome</keyword>
<evidence type="ECO:0000313" key="2">
    <source>
        <dbReference type="EMBL" id="AEV31550.1"/>
    </source>
</evidence>
<dbReference type="InterPro" id="IPR038461">
    <property type="entry name" value="Schlafen_AlbA_2_dom_sf"/>
</dbReference>
<dbReference type="RefSeq" id="WP_014200911.1">
    <property type="nucleotide sequence ID" value="NC_016599.1"/>
</dbReference>
<dbReference type="PANTHER" id="PTHR30595">
    <property type="entry name" value="GLPR-RELATED TRANSCRIPTIONAL REPRESSOR"/>
    <property type="match status" value="1"/>
</dbReference>
<dbReference type="Proteomes" id="UP000005631">
    <property type="component" value="Chromosome"/>
</dbReference>
<proteinExistence type="predicted"/>
<evidence type="ECO:0000313" key="3">
    <source>
        <dbReference type="Proteomes" id="UP000005631"/>
    </source>
</evidence>
<dbReference type="STRING" id="926562.Oweho_0534"/>
<dbReference type="Gene3D" id="3.30.950.30">
    <property type="entry name" value="Schlafen, AAA domain"/>
    <property type="match status" value="1"/>
</dbReference>
<dbReference type="InterPro" id="IPR007421">
    <property type="entry name" value="Schlafen_AlbA_2_dom"/>
</dbReference>
<dbReference type="HOGENOM" id="CLU_841559_0_0_10"/>
<organism evidence="2 3">
    <name type="scientific">Owenweeksia hongkongensis (strain DSM 17368 / CIP 108786 / JCM 12287 / NRRL B-23963 / UST20020801)</name>
    <dbReference type="NCBI Taxonomy" id="926562"/>
    <lineage>
        <taxon>Bacteria</taxon>
        <taxon>Pseudomonadati</taxon>
        <taxon>Bacteroidota</taxon>
        <taxon>Flavobacteriia</taxon>
        <taxon>Flavobacteriales</taxon>
        <taxon>Owenweeksiaceae</taxon>
        <taxon>Owenweeksia</taxon>
    </lineage>
</organism>
<evidence type="ECO:0000259" key="1">
    <source>
        <dbReference type="Pfam" id="PF04326"/>
    </source>
</evidence>
<dbReference type="EMBL" id="CP003156">
    <property type="protein sequence ID" value="AEV31550.1"/>
    <property type="molecule type" value="Genomic_DNA"/>
</dbReference>
<accession>G8QZV6</accession>
<feature type="domain" description="Schlafen AlbA-2" evidence="1">
    <location>
        <begin position="43"/>
        <end position="173"/>
    </location>
</feature>
<reference evidence="2 3" key="1">
    <citation type="journal article" date="2012" name="Stand. Genomic Sci.">
        <title>Genome sequence of the orange-pigmented seawater bacterium Owenweeksia hongkongensis type strain (UST20020801(T)).</title>
        <authorList>
            <person name="Riedel T."/>
            <person name="Held B."/>
            <person name="Nolan M."/>
            <person name="Lucas S."/>
            <person name="Lapidus A."/>
            <person name="Tice H."/>
            <person name="Del Rio T.G."/>
            <person name="Cheng J.F."/>
            <person name="Han C."/>
            <person name="Tapia R."/>
            <person name="Goodwin L.A."/>
            <person name="Pitluck S."/>
            <person name="Liolios K."/>
            <person name="Mavromatis K."/>
            <person name="Pagani I."/>
            <person name="Ivanova N."/>
            <person name="Mikhailova N."/>
            <person name="Pati A."/>
            <person name="Chen A."/>
            <person name="Palaniappan K."/>
            <person name="Rohde M."/>
            <person name="Tindall B.J."/>
            <person name="Detter J.C."/>
            <person name="Goker M."/>
            <person name="Woyke T."/>
            <person name="Bristow J."/>
            <person name="Eisen J.A."/>
            <person name="Markowitz V."/>
            <person name="Hugenholtz P."/>
            <person name="Klenk H.P."/>
            <person name="Kyrpides N.C."/>
        </authorList>
    </citation>
    <scope>NUCLEOTIDE SEQUENCE</scope>
    <source>
        <strain evidence="3">DSM 17368 / JCM 12287 / NRRL B-23963</strain>
    </source>
</reference>
<dbReference type="AlphaFoldDB" id="G8QZV6"/>